<reference evidence="1" key="1">
    <citation type="submission" date="2018-05" db="EMBL/GenBank/DDBJ databases">
        <authorList>
            <person name="Lanie J.A."/>
            <person name="Ng W.-L."/>
            <person name="Kazmierczak K.M."/>
            <person name="Andrzejewski T.M."/>
            <person name="Davidsen T.M."/>
            <person name="Wayne K.J."/>
            <person name="Tettelin H."/>
            <person name="Glass J.I."/>
            <person name="Rusch D."/>
            <person name="Podicherti R."/>
            <person name="Tsui H.-C.T."/>
            <person name="Winkler M.E."/>
        </authorList>
    </citation>
    <scope>NUCLEOTIDE SEQUENCE</scope>
</reference>
<gene>
    <name evidence="1" type="ORF">METZ01_LOCUS244571</name>
</gene>
<dbReference type="EMBL" id="UINC01063755">
    <property type="protein sequence ID" value="SVB91717.1"/>
    <property type="molecule type" value="Genomic_DNA"/>
</dbReference>
<evidence type="ECO:0000313" key="1">
    <source>
        <dbReference type="EMBL" id="SVB91717.1"/>
    </source>
</evidence>
<accession>A0A382HXN7</accession>
<protein>
    <submittedName>
        <fullName evidence="1">Uncharacterized protein</fullName>
    </submittedName>
</protein>
<name>A0A382HXN7_9ZZZZ</name>
<proteinExistence type="predicted"/>
<dbReference type="AlphaFoldDB" id="A0A382HXN7"/>
<organism evidence="1">
    <name type="scientific">marine metagenome</name>
    <dbReference type="NCBI Taxonomy" id="408172"/>
    <lineage>
        <taxon>unclassified sequences</taxon>
        <taxon>metagenomes</taxon>
        <taxon>ecological metagenomes</taxon>
    </lineage>
</organism>
<sequence length="72" mass="8255">MKGGKPIQVSVVLAKEDNFQFTMDWDSTMSKFSTTLDGIEWYSDFDYSLYSPKLWETGSIARAPRRGRNSPI</sequence>